<accession>A0AAD7G004</accession>
<feature type="compositionally biased region" description="Low complexity" evidence="1">
    <location>
        <begin position="158"/>
        <end position="192"/>
    </location>
</feature>
<feature type="compositionally biased region" description="Low complexity" evidence="1">
    <location>
        <begin position="581"/>
        <end position="592"/>
    </location>
</feature>
<evidence type="ECO:0000313" key="2">
    <source>
        <dbReference type="EMBL" id="KAJ7651760.1"/>
    </source>
</evidence>
<feature type="compositionally biased region" description="Basic and acidic residues" evidence="1">
    <location>
        <begin position="93"/>
        <end position="107"/>
    </location>
</feature>
<evidence type="ECO:0000313" key="3">
    <source>
        <dbReference type="Proteomes" id="UP001221757"/>
    </source>
</evidence>
<dbReference type="AlphaFoldDB" id="A0AAD7G004"/>
<protein>
    <submittedName>
        <fullName evidence="2">Uncharacterized protein</fullName>
    </submittedName>
</protein>
<gene>
    <name evidence="2" type="ORF">B0H17DRAFT_1270667</name>
</gene>
<feature type="region of interest" description="Disordered" evidence="1">
    <location>
        <begin position="1"/>
        <end position="214"/>
    </location>
</feature>
<proteinExistence type="predicted"/>
<keyword evidence="3" id="KW-1185">Reference proteome</keyword>
<dbReference type="Proteomes" id="UP001221757">
    <property type="component" value="Unassembled WGS sequence"/>
</dbReference>
<comment type="caution">
    <text evidence="2">The sequence shown here is derived from an EMBL/GenBank/DDBJ whole genome shotgun (WGS) entry which is preliminary data.</text>
</comment>
<dbReference type="EMBL" id="JARKIE010000360">
    <property type="protein sequence ID" value="KAJ7651760.1"/>
    <property type="molecule type" value="Genomic_DNA"/>
</dbReference>
<reference evidence="2" key="1">
    <citation type="submission" date="2023-03" db="EMBL/GenBank/DDBJ databases">
        <title>Massive genome expansion in bonnet fungi (Mycena s.s.) driven by repeated elements and novel gene families across ecological guilds.</title>
        <authorList>
            <consortium name="Lawrence Berkeley National Laboratory"/>
            <person name="Harder C.B."/>
            <person name="Miyauchi S."/>
            <person name="Viragh M."/>
            <person name="Kuo A."/>
            <person name="Thoen E."/>
            <person name="Andreopoulos B."/>
            <person name="Lu D."/>
            <person name="Skrede I."/>
            <person name="Drula E."/>
            <person name="Henrissat B."/>
            <person name="Morin E."/>
            <person name="Kohler A."/>
            <person name="Barry K."/>
            <person name="LaButti K."/>
            <person name="Morin E."/>
            <person name="Salamov A."/>
            <person name="Lipzen A."/>
            <person name="Mereny Z."/>
            <person name="Hegedus B."/>
            <person name="Baldrian P."/>
            <person name="Stursova M."/>
            <person name="Weitz H."/>
            <person name="Taylor A."/>
            <person name="Grigoriev I.V."/>
            <person name="Nagy L.G."/>
            <person name="Martin F."/>
            <person name="Kauserud H."/>
        </authorList>
    </citation>
    <scope>NUCLEOTIDE SEQUENCE</scope>
    <source>
        <strain evidence="2">CBHHK067</strain>
    </source>
</reference>
<name>A0AAD7G004_MYCRO</name>
<feature type="region of interest" description="Disordered" evidence="1">
    <location>
        <begin position="559"/>
        <end position="592"/>
    </location>
</feature>
<sequence length="592" mass="64365">MSTWRPFLPPTPLPDAALNALKPLDAGRRPGRRARRPADKQVMHVARRPHGKPWRPCEELADQISPLRDTQCILDPTGNSLQPATPPQKAPKRSRDDTRREIPHGERASPANRYAGKRGRRTPSPTPARLNPLSLVAYNYEAEEDESPVESLSFFTDSPPAAAPSPSISAPSPSASASSPPASAPSPSVTAPSLPPSPSVTATPGPDEPMDDVVLDAPFQAPTREAFLAAAPTCKDQNPHHPSPAHDPLDPQAIEHYASVQSVDPSWTVPVMPDHVVLDNMSDDIVAAVAAAPDTFLAVTVFCYGETLAAQHKNIHTDVLGPMEKVGGKGKITLIRPTVKVAARTLRRGITGNKPNKFLPPIALVARCKDVGARTKLIAQGTCAATRLTAFHVTPFAADCLSWAIGFFKTDIVDPAVITERRLCFAAYEGIRKAPKIFALFDRATQGGSTFSRDQRLHDFASTFEGRFLAHAENPVYVLFAKPCTRNTKLWDEIRAAMRTTHTDDLETFIPHANAATGHNLCADCKLDCHPKYNCTFTVRDKSWWGPLDLASAIRDLKGIPADEDDEDEGFRRGSPRGRSSRASTSRPRGRQ</sequence>
<evidence type="ECO:0000256" key="1">
    <source>
        <dbReference type="SAM" id="MobiDB-lite"/>
    </source>
</evidence>
<organism evidence="2 3">
    <name type="scientific">Mycena rosella</name>
    <name type="common">Pink bonnet</name>
    <name type="synonym">Agaricus rosellus</name>
    <dbReference type="NCBI Taxonomy" id="1033263"/>
    <lineage>
        <taxon>Eukaryota</taxon>
        <taxon>Fungi</taxon>
        <taxon>Dikarya</taxon>
        <taxon>Basidiomycota</taxon>
        <taxon>Agaricomycotina</taxon>
        <taxon>Agaricomycetes</taxon>
        <taxon>Agaricomycetidae</taxon>
        <taxon>Agaricales</taxon>
        <taxon>Marasmiineae</taxon>
        <taxon>Mycenaceae</taxon>
        <taxon>Mycena</taxon>
    </lineage>
</organism>